<protein>
    <recommendedName>
        <fullName evidence="2">UPF0102 protein FE782_22950</fullName>
    </recommendedName>
</protein>
<comment type="similarity">
    <text evidence="1 2">Belongs to the UPF0102 family.</text>
</comment>
<dbReference type="InterPro" id="IPR003509">
    <property type="entry name" value="UPF0102_YraN-like"/>
</dbReference>
<dbReference type="GO" id="GO:0003676">
    <property type="term" value="F:nucleic acid binding"/>
    <property type="evidence" value="ECO:0007669"/>
    <property type="project" value="InterPro"/>
</dbReference>
<dbReference type="NCBIfam" id="NF009154">
    <property type="entry name" value="PRK12497.3-3"/>
    <property type="match status" value="1"/>
</dbReference>
<dbReference type="SUPFAM" id="SSF52980">
    <property type="entry name" value="Restriction endonuclease-like"/>
    <property type="match status" value="1"/>
</dbReference>
<evidence type="ECO:0000313" key="3">
    <source>
        <dbReference type="EMBL" id="TLS49864.1"/>
    </source>
</evidence>
<dbReference type="HAMAP" id="MF_00048">
    <property type="entry name" value="UPF0102"/>
    <property type="match status" value="1"/>
</dbReference>
<dbReference type="EMBL" id="VCIW01000018">
    <property type="protein sequence ID" value="TLS49864.1"/>
    <property type="molecule type" value="Genomic_DNA"/>
</dbReference>
<dbReference type="PANTHER" id="PTHR34039">
    <property type="entry name" value="UPF0102 PROTEIN YRAN"/>
    <property type="match status" value="1"/>
</dbReference>
<accession>A0A5R9G9V8</accession>
<evidence type="ECO:0000256" key="1">
    <source>
        <dbReference type="ARBA" id="ARBA00006738"/>
    </source>
</evidence>
<dbReference type="OrthoDB" id="9802516at2"/>
<sequence length="125" mass="13287">MNGGRRKATGAAGEAAAAAYLRSVGYAVVASNWRCRYGEVDLVAEAKDGALVFVEVRTRSEGTLGRFGAPLESITPKKQATLRRCAQSYLQRLPSAPAAVRFDCIGVVLDADGRSVSINHVDNAF</sequence>
<dbReference type="NCBIfam" id="NF009150">
    <property type="entry name" value="PRK12497.1-3"/>
    <property type="match status" value="1"/>
</dbReference>
<dbReference type="Gene3D" id="3.40.1350.10">
    <property type="match status" value="1"/>
</dbReference>
<dbReference type="RefSeq" id="WP_138196684.1">
    <property type="nucleotide sequence ID" value="NZ_VCIW01000018.1"/>
</dbReference>
<gene>
    <name evidence="3" type="ORF">FE782_22950</name>
</gene>
<dbReference type="Pfam" id="PF02021">
    <property type="entry name" value="UPF0102"/>
    <property type="match status" value="1"/>
</dbReference>
<name>A0A5R9G9V8_9BACL</name>
<dbReference type="PANTHER" id="PTHR34039:SF1">
    <property type="entry name" value="UPF0102 PROTEIN YRAN"/>
    <property type="match status" value="1"/>
</dbReference>
<reference evidence="3 4" key="1">
    <citation type="submission" date="2019-05" db="EMBL/GenBank/DDBJ databases">
        <authorList>
            <person name="Narsing Rao M.P."/>
            <person name="Li W.J."/>
        </authorList>
    </citation>
    <scope>NUCLEOTIDE SEQUENCE [LARGE SCALE GENOMIC DNA]</scope>
    <source>
        <strain evidence="3 4">SYSU_K30003</strain>
    </source>
</reference>
<dbReference type="InterPro" id="IPR011856">
    <property type="entry name" value="tRNA_endonuc-like_dom_sf"/>
</dbReference>
<dbReference type="InterPro" id="IPR011335">
    <property type="entry name" value="Restrct_endonuc-II-like"/>
</dbReference>
<evidence type="ECO:0000256" key="2">
    <source>
        <dbReference type="HAMAP-Rule" id="MF_00048"/>
    </source>
</evidence>
<evidence type="ECO:0000313" key="4">
    <source>
        <dbReference type="Proteomes" id="UP000309676"/>
    </source>
</evidence>
<keyword evidence="4" id="KW-1185">Reference proteome</keyword>
<dbReference type="Proteomes" id="UP000309676">
    <property type="component" value="Unassembled WGS sequence"/>
</dbReference>
<proteinExistence type="inferred from homology"/>
<comment type="caution">
    <text evidence="3">The sequence shown here is derived from an EMBL/GenBank/DDBJ whole genome shotgun (WGS) entry which is preliminary data.</text>
</comment>
<dbReference type="AlphaFoldDB" id="A0A5R9G9V8"/>
<organism evidence="3 4">
    <name type="scientific">Paenibacillus antri</name>
    <dbReference type="NCBI Taxonomy" id="2582848"/>
    <lineage>
        <taxon>Bacteria</taxon>
        <taxon>Bacillati</taxon>
        <taxon>Bacillota</taxon>
        <taxon>Bacilli</taxon>
        <taxon>Bacillales</taxon>
        <taxon>Paenibacillaceae</taxon>
        <taxon>Paenibacillus</taxon>
    </lineage>
</organism>